<sequence length="595" mass="65089">MILQSLNRCYERLNARGEIAPEGFESKEIPFVLVIDAQGNLVQIDDTRSGAGKQRIVGAYLVPSAVKRSVGIAANLLWDTAEYVVGLVREGGNPVRVADQHAAFRARIAELLSRTQDEGLLAVQRFLDADPLVQVEADPKAPELRQGNPNLTFRYVEDVASVPVCLRPAVIEALSQTAPTDTEVQAFCLVRGESDTTARLHPPIKGVWGARTSGANVVSFNLDAFNSYGKTQSYNAPVGERAAFAYTTALNHLLRKGSRHRLQVGDASTVFWAEEGSPFEDIFAALLGGSEPDDPKRGIDVVRDWLSAPVTGAYRDVEDDTRFHVLGLAPNAARIAVRFWQVGPVREFSGHIRQHLADIAIAAPSFESPYLPLWRLLASTALKGESKNVVPNLAGDTMRAIIAGTEYPAALLQAAIRRARAEQARKDQNGKSVSNVSYPRAALIKACLNRQARLRSTSDKELLMSLDLENRDPAYRLGRLFSALERIQSAAQPGISATIRERYYGAASSSPASVFPILLRLKNHHLAKLDSAALKAWYEKLLGEIFLGIGPDFPRHLDLPAQGRFAIGYYHQTQDFFTRKSPTDSAAANDSTQGD</sequence>
<protein>
    <submittedName>
        <fullName evidence="1">Type I-C CRISPR-associated protein Cas8c/Csd1</fullName>
    </submittedName>
</protein>
<dbReference type="NCBIfam" id="TIGR01863">
    <property type="entry name" value="cas_Csd1"/>
    <property type="match status" value="1"/>
</dbReference>
<dbReference type="AlphaFoldDB" id="A0AAW9R3P2"/>
<gene>
    <name evidence="1" type="primary">cas8c</name>
    <name evidence="1" type="ORF">WB794_02780</name>
</gene>
<evidence type="ECO:0000313" key="2">
    <source>
        <dbReference type="Proteomes" id="UP001364472"/>
    </source>
</evidence>
<dbReference type="Pfam" id="PF09709">
    <property type="entry name" value="Cas_Csd1"/>
    <property type="match status" value="1"/>
</dbReference>
<comment type="caution">
    <text evidence="1">The sequence shown here is derived from an EMBL/GenBank/DDBJ whole genome shotgun (WGS) entry which is preliminary data.</text>
</comment>
<dbReference type="InterPro" id="IPR010144">
    <property type="entry name" value="CRISPR-assoc_prot_Csd1-typ"/>
</dbReference>
<reference evidence="1 2" key="1">
    <citation type="journal article" date="2016" name="Antonie Van Leeuwenhoek">
        <title>Denitratimonas tolerans gen. nov., sp. nov., a denitrifying bacterium isolated from a bioreactor for tannery wastewater treatment.</title>
        <authorList>
            <person name="Han S.I."/>
            <person name="Kim J.O."/>
            <person name="Lee Y.R."/>
            <person name="Ekpeghere K.I."/>
            <person name="Koh S.C."/>
            <person name="Whang K.S."/>
        </authorList>
    </citation>
    <scope>NUCLEOTIDE SEQUENCE [LARGE SCALE GENOMIC DNA]</scope>
    <source>
        <strain evidence="1 2">KACC 17565</strain>
    </source>
</reference>
<proteinExistence type="predicted"/>
<evidence type="ECO:0000313" key="1">
    <source>
        <dbReference type="EMBL" id="MEJ1248599.1"/>
    </source>
</evidence>
<accession>A0AAW9R3P2</accession>
<dbReference type="EMBL" id="JBBDHC010000003">
    <property type="protein sequence ID" value="MEJ1248599.1"/>
    <property type="molecule type" value="Genomic_DNA"/>
</dbReference>
<dbReference type="CDD" id="cd09757">
    <property type="entry name" value="Cas8c_I-C"/>
    <property type="match status" value="1"/>
</dbReference>
<name>A0AAW9R3P2_9GAMM</name>
<keyword evidence="2" id="KW-1185">Reference proteome</keyword>
<dbReference type="Proteomes" id="UP001364472">
    <property type="component" value="Unassembled WGS sequence"/>
</dbReference>
<organism evidence="1 2">
    <name type="scientific">Denitratimonas tolerans</name>
    <dbReference type="NCBI Taxonomy" id="1338420"/>
    <lineage>
        <taxon>Bacteria</taxon>
        <taxon>Pseudomonadati</taxon>
        <taxon>Pseudomonadota</taxon>
        <taxon>Gammaproteobacteria</taxon>
        <taxon>Lysobacterales</taxon>
        <taxon>Lysobacteraceae</taxon>
        <taxon>Denitratimonas</taxon>
    </lineage>
</organism>
<dbReference type="RefSeq" id="WP_337334319.1">
    <property type="nucleotide sequence ID" value="NZ_JBBDHC010000003.1"/>
</dbReference>